<dbReference type="Gene3D" id="3.90.400.10">
    <property type="entry name" value="Oligo-1,6-glucosidase, Domain 2"/>
    <property type="match status" value="1"/>
</dbReference>
<organism evidence="3 4">
    <name type="scientific">Streptomyces chiangmaiensis</name>
    <dbReference type="NCBI Taxonomy" id="766497"/>
    <lineage>
        <taxon>Bacteria</taxon>
        <taxon>Bacillati</taxon>
        <taxon>Actinomycetota</taxon>
        <taxon>Actinomycetes</taxon>
        <taxon>Kitasatosporales</taxon>
        <taxon>Streptomycetaceae</taxon>
        <taxon>Streptomyces</taxon>
    </lineage>
</organism>
<dbReference type="PANTHER" id="PTHR10357:SF179">
    <property type="entry name" value="NEUTRAL AND BASIC AMINO ACID TRANSPORT PROTEIN RBAT"/>
    <property type="match status" value="1"/>
</dbReference>
<feature type="domain" description="Glycosyl hydrolase family 13 catalytic" evidence="2">
    <location>
        <begin position="27"/>
        <end position="429"/>
    </location>
</feature>
<keyword evidence="3" id="KW-0378">Hydrolase</keyword>
<dbReference type="InterPro" id="IPR045857">
    <property type="entry name" value="O16G_dom_2"/>
</dbReference>
<evidence type="ECO:0000259" key="2">
    <source>
        <dbReference type="SMART" id="SM00642"/>
    </source>
</evidence>
<keyword evidence="4" id="KW-1185">Reference proteome</keyword>
<dbReference type="CDD" id="cd11332">
    <property type="entry name" value="AmyAc_OligoGlu_TS"/>
    <property type="match status" value="1"/>
</dbReference>
<dbReference type="InterPro" id="IPR006047">
    <property type="entry name" value="GH13_cat_dom"/>
</dbReference>
<evidence type="ECO:0000313" key="3">
    <source>
        <dbReference type="EMBL" id="MED7825169.1"/>
    </source>
</evidence>
<evidence type="ECO:0000313" key="4">
    <source>
        <dbReference type="Proteomes" id="UP001333996"/>
    </source>
</evidence>
<name>A0ABU7FMJ4_9ACTN</name>
<proteinExistence type="inferred from homology"/>
<gene>
    <name evidence="3" type="ORF">VXC91_25070</name>
</gene>
<dbReference type="RefSeq" id="WP_329509591.1">
    <property type="nucleotide sequence ID" value="NZ_BAAAYZ010000156.1"/>
</dbReference>
<comment type="similarity">
    <text evidence="1">Belongs to the glycosyl hydrolase 13 family.</text>
</comment>
<dbReference type="Gene3D" id="3.20.20.80">
    <property type="entry name" value="Glycosidases"/>
    <property type="match status" value="1"/>
</dbReference>
<dbReference type="PANTHER" id="PTHR10357">
    <property type="entry name" value="ALPHA-AMYLASE FAMILY MEMBER"/>
    <property type="match status" value="1"/>
</dbReference>
<reference evidence="3" key="1">
    <citation type="submission" date="2024-01" db="EMBL/GenBank/DDBJ databases">
        <title>First draft genome sequence data of TA4-1, the type strain of Gram-positive actinobacterium Streptomyces chiangmaiensis.</title>
        <authorList>
            <person name="Yasawong M."/>
            <person name="Nantapong N."/>
        </authorList>
    </citation>
    <scope>NUCLEOTIDE SEQUENCE</scope>
    <source>
        <strain evidence="3">TA4-1</strain>
    </source>
</reference>
<protein>
    <submittedName>
        <fullName evidence="3">Glycoside hydrolase family 13 protein</fullName>
    </submittedName>
</protein>
<evidence type="ECO:0000256" key="1">
    <source>
        <dbReference type="ARBA" id="ARBA00008061"/>
    </source>
</evidence>
<dbReference type="GO" id="GO:0016787">
    <property type="term" value="F:hydrolase activity"/>
    <property type="evidence" value="ECO:0007669"/>
    <property type="project" value="UniProtKB-KW"/>
</dbReference>
<dbReference type="Pfam" id="PF00128">
    <property type="entry name" value="Alpha-amylase"/>
    <property type="match status" value="1"/>
</dbReference>
<dbReference type="SMART" id="SM00642">
    <property type="entry name" value="Aamy"/>
    <property type="match status" value="1"/>
</dbReference>
<dbReference type="SUPFAM" id="SSF51445">
    <property type="entry name" value="(Trans)glycosidases"/>
    <property type="match status" value="1"/>
</dbReference>
<dbReference type="Proteomes" id="UP001333996">
    <property type="component" value="Unassembled WGS sequence"/>
</dbReference>
<dbReference type="EMBL" id="JAYWVC010000098">
    <property type="protein sequence ID" value="MED7825169.1"/>
    <property type="molecule type" value="Genomic_DNA"/>
</dbReference>
<sequence>MLNPSKTLVTDPPADAYDWWRSAVIYQVYIRSFADGDGDGIGDLAGLRARLPYLAQLGIDALWINPWYPSPMADAGYDVSDYRDIEPVFGAMDEARALIDEAHALNLRIILDIVPNHTSAEHPWFQEALAAEPGSPARERFHFREGKGAGGELPPNDWHAVFGGPAWHRVPDGQWYLHLFAPEQPDLNWENPEVRDEFDDILRFWFDLGIDGFRIDVAHGMVKDPEMPDLGRGEFASEDLDSPVRERHPHWDGDGLHEIFRRWRAIADSYPEPKIFVAEAVVPVHRHSDYLRPDELHTAFNFNFLKGPLEPGPLRSVIDSTSAAMATVDAPATWVLGNHDQARPVTRYGREYTGVRGPKLDQGLPTDLELGTRRARAAALLMLALPGGAYIYQGEELGLWEVEDLPESVLQDPTWERSGHTVRGRDGCRVPLPWSGVHPPFGFSPEEADPWLPQPKEWDLLTVDAQTGEPESMLELYREALRLRRELPTLGDGPMAWLDTPPDVLAFTRGPVICAFNLSTALWQLPADTTVLLASNPLDGHKLPPNTAVWITQNQG</sequence>
<comment type="caution">
    <text evidence="3">The sequence shown here is derived from an EMBL/GenBank/DDBJ whole genome shotgun (WGS) entry which is preliminary data.</text>
</comment>
<dbReference type="InterPro" id="IPR017853">
    <property type="entry name" value="GH"/>
</dbReference>
<accession>A0ABU7FMJ4</accession>